<dbReference type="STRING" id="1437874.CSPHI_03205"/>
<feature type="transmembrane region" description="Helical" evidence="1">
    <location>
        <begin position="66"/>
        <end position="85"/>
    </location>
</feature>
<dbReference type="PANTHER" id="PTHR36178:SF1">
    <property type="entry name" value="SODIUM_GLUTAMATE SYMPORTER"/>
    <property type="match status" value="1"/>
</dbReference>
<feature type="transmembrane region" description="Helical" evidence="1">
    <location>
        <begin position="233"/>
        <end position="251"/>
    </location>
</feature>
<feature type="transmembrane region" description="Helical" evidence="1">
    <location>
        <begin position="389"/>
        <end position="411"/>
    </location>
</feature>
<evidence type="ECO:0000313" key="2">
    <source>
        <dbReference type="EMBL" id="APT90241.1"/>
    </source>
</evidence>
<protein>
    <submittedName>
        <fullName evidence="2">Sodium:glutamate symporter</fullName>
    </submittedName>
</protein>
<dbReference type="AlphaFoldDB" id="A0A1L7CWQ5"/>
<keyword evidence="3" id="KW-1185">Reference proteome</keyword>
<proteinExistence type="predicted"/>
<gene>
    <name evidence="2" type="ORF">CSPHI_03205</name>
</gene>
<dbReference type="GO" id="GO:0015813">
    <property type="term" value="P:L-glutamate transmembrane transport"/>
    <property type="evidence" value="ECO:0007669"/>
    <property type="project" value="InterPro"/>
</dbReference>
<evidence type="ECO:0000256" key="1">
    <source>
        <dbReference type="SAM" id="Phobius"/>
    </source>
</evidence>
<feature type="transmembrane region" description="Helical" evidence="1">
    <location>
        <begin position="325"/>
        <end position="345"/>
    </location>
</feature>
<keyword evidence="1" id="KW-0812">Transmembrane</keyword>
<keyword evidence="1" id="KW-1133">Transmembrane helix</keyword>
<name>A0A1L7CWQ5_9CORY</name>
<feature type="transmembrane region" description="Helical" evidence="1">
    <location>
        <begin position="295"/>
        <end position="318"/>
    </location>
</feature>
<feature type="transmembrane region" description="Helical" evidence="1">
    <location>
        <begin position="263"/>
        <end position="283"/>
    </location>
</feature>
<dbReference type="KEGG" id="csph:CSPHI_03205"/>
<feature type="transmembrane region" description="Helical" evidence="1">
    <location>
        <begin position="106"/>
        <end position="125"/>
    </location>
</feature>
<feature type="transmembrane region" description="Helical" evidence="1">
    <location>
        <begin position="6"/>
        <end position="27"/>
    </location>
</feature>
<dbReference type="EMBL" id="CP009248">
    <property type="protein sequence ID" value="APT90241.1"/>
    <property type="molecule type" value="Genomic_DNA"/>
</dbReference>
<dbReference type="GO" id="GO:0015501">
    <property type="term" value="F:glutamate:sodium symporter activity"/>
    <property type="evidence" value="ECO:0007669"/>
    <property type="project" value="InterPro"/>
</dbReference>
<dbReference type="RefSeq" id="WP_075691465.1">
    <property type="nucleotide sequence ID" value="NZ_CP009248.1"/>
</dbReference>
<evidence type="ECO:0000313" key="3">
    <source>
        <dbReference type="Proteomes" id="UP000185469"/>
    </source>
</evidence>
<feature type="transmembrane region" description="Helical" evidence="1">
    <location>
        <begin position="39"/>
        <end position="60"/>
    </location>
</feature>
<dbReference type="GO" id="GO:0016020">
    <property type="term" value="C:membrane"/>
    <property type="evidence" value="ECO:0007669"/>
    <property type="project" value="InterPro"/>
</dbReference>
<feature type="transmembrane region" description="Helical" evidence="1">
    <location>
        <begin position="131"/>
        <end position="153"/>
    </location>
</feature>
<dbReference type="PANTHER" id="PTHR36178">
    <property type="entry name" value="SLR0625 PROTEIN"/>
    <property type="match status" value="1"/>
</dbReference>
<organism evidence="2 3">
    <name type="scientific">Corynebacterium sphenisci DSM 44792</name>
    <dbReference type="NCBI Taxonomy" id="1437874"/>
    <lineage>
        <taxon>Bacteria</taxon>
        <taxon>Bacillati</taxon>
        <taxon>Actinomycetota</taxon>
        <taxon>Actinomycetes</taxon>
        <taxon>Mycobacteriales</taxon>
        <taxon>Corynebacteriaceae</taxon>
        <taxon>Corynebacterium</taxon>
    </lineage>
</organism>
<sequence length="454" mass="47220">MPPDYTPFSLLTDVGWISLLLVIGNLARRFIPVFQTLMIPAPMTAGLLGLALGPHGAGIIGFSDQLSTYAGILIAIVFGALPYGMEFGGHLAKGARTMWSYSVGMYMGQWGLLILFGVLLLTPLFGTPDWFGMMLPVGFVGGFGVAAAVGASLTDAGAEAAMTLGFTSAAVGTIVAIIGGLALSKWGSVTGRTSQLPEFRKLPEDLRTGLISLPGQRPSVGRATTNPSSIEPIALHGAVIILTVFAAHVITGAVAEAVPWLDIPLFAAAFVLGLAAVGVLHLVKAPHYVDKELSSSISGAATDFLVAFGVASIVPSVVAEYITPLLILFAAGLAYCLIVFFLLSPAMFRRDWLERGIFGWGWATASVAMGIALLKIVDPKLKSGTMEEFGIAYVGFAPFEIAMAILAPIVVLAGVTAWFGAGATLAAAVIIGMAFVFKWVGDTATAQEAAAARE</sequence>
<feature type="transmembrane region" description="Helical" evidence="1">
    <location>
        <begin position="417"/>
        <end position="437"/>
    </location>
</feature>
<feature type="transmembrane region" description="Helical" evidence="1">
    <location>
        <begin position="357"/>
        <end position="377"/>
    </location>
</feature>
<dbReference type="OrthoDB" id="9801557at2"/>
<dbReference type="InterPro" id="IPR004445">
    <property type="entry name" value="GltS"/>
</dbReference>
<dbReference type="Proteomes" id="UP000185469">
    <property type="component" value="Chromosome"/>
</dbReference>
<keyword evidence="1" id="KW-0472">Membrane</keyword>
<reference evidence="2 3" key="1">
    <citation type="submission" date="2014-08" db="EMBL/GenBank/DDBJ databases">
        <title>Complete genome sequence of Corynebacterium sphenisci CECT 5990(T) (=DSM 44792(T)), isolated from healthy wild penguins.</title>
        <authorList>
            <person name="Ruckert C."/>
            <person name="Albersmeier A."/>
            <person name="Winkler A."/>
            <person name="Kalinowski J."/>
        </authorList>
    </citation>
    <scope>NUCLEOTIDE SEQUENCE [LARGE SCALE GENOMIC DNA]</scope>
    <source>
        <strain evidence="2 3">DSM 44792</strain>
    </source>
</reference>
<accession>A0A1L7CWQ5</accession>
<feature type="transmembrane region" description="Helical" evidence="1">
    <location>
        <begin position="160"/>
        <end position="183"/>
    </location>
</feature>